<organism evidence="2">
    <name type="scientific">bioreactor metagenome</name>
    <dbReference type="NCBI Taxonomy" id="1076179"/>
    <lineage>
        <taxon>unclassified sequences</taxon>
        <taxon>metagenomes</taxon>
        <taxon>ecological metagenomes</taxon>
    </lineage>
</organism>
<dbReference type="EMBL" id="VSSQ01128965">
    <property type="protein sequence ID" value="MPN57439.1"/>
    <property type="molecule type" value="Genomic_DNA"/>
</dbReference>
<reference evidence="2" key="1">
    <citation type="submission" date="2019-08" db="EMBL/GenBank/DDBJ databases">
        <authorList>
            <person name="Kucharzyk K."/>
            <person name="Murdoch R.W."/>
            <person name="Higgins S."/>
            <person name="Loffler F."/>
        </authorList>
    </citation>
    <scope>NUCLEOTIDE SEQUENCE</scope>
</reference>
<protein>
    <submittedName>
        <fullName evidence="2">Uncharacterized protein</fullName>
    </submittedName>
</protein>
<evidence type="ECO:0000313" key="2">
    <source>
        <dbReference type="EMBL" id="MPN57439.1"/>
    </source>
</evidence>
<comment type="caution">
    <text evidence="2">The sequence shown here is derived from an EMBL/GenBank/DDBJ whole genome shotgun (WGS) entry which is preliminary data.</text>
</comment>
<accession>A0A645J422</accession>
<proteinExistence type="predicted"/>
<evidence type="ECO:0000256" key="1">
    <source>
        <dbReference type="SAM" id="MobiDB-lite"/>
    </source>
</evidence>
<feature type="region of interest" description="Disordered" evidence="1">
    <location>
        <begin position="1"/>
        <end position="21"/>
    </location>
</feature>
<name>A0A645J422_9ZZZZ</name>
<sequence>MNGPLRDMDAPNPSVMPPLHDPELDKAAAFVDPGLELGVDLLRDRGDIGLVALRRGFPSDAGATFFPVFVEVPV</sequence>
<gene>
    <name evidence="2" type="ORF">SDC9_205133</name>
</gene>
<dbReference type="AlphaFoldDB" id="A0A645J422"/>